<dbReference type="Gene3D" id="3.30.420.10">
    <property type="entry name" value="Ribonuclease H-like superfamily/Ribonuclease H"/>
    <property type="match status" value="1"/>
</dbReference>
<dbReference type="GO" id="GO:0003676">
    <property type="term" value="F:nucleic acid binding"/>
    <property type="evidence" value="ECO:0007669"/>
    <property type="project" value="InterPro"/>
</dbReference>
<reference evidence="1 2" key="1">
    <citation type="submission" date="2019-03" db="EMBL/GenBank/DDBJ databases">
        <title>Genomic Encyclopedia of Archaeal and Bacterial Type Strains, Phase II (KMG-II): from individual species to whole genera.</title>
        <authorList>
            <person name="Goeker M."/>
        </authorList>
    </citation>
    <scope>NUCLEOTIDE SEQUENCE [LARGE SCALE GENOMIC DNA]</scope>
    <source>
        <strain evidence="1 2">DSM 15388</strain>
    </source>
</reference>
<dbReference type="OrthoDB" id="5705783at2"/>
<dbReference type="Proteomes" id="UP000295793">
    <property type="component" value="Unassembled WGS sequence"/>
</dbReference>
<name>A0A4R3IAV9_9GAMM</name>
<sequence>MPRVRIPAILDIEASGFGRGSYPIEIGVACETGETYSWLVKPEPDWTHWQEEAAALHKISREELFEKGLSCKQIADELNEKFEGQILYSDGWGFDSGWLALLFYTAGCSMFFKLETLPRILTQFQLENWDHTKAQLREKYGWNHHRAEIDAHLLQLTFQRTAIEEQLS</sequence>
<gene>
    <name evidence="1" type="ORF">BCF53_103307</name>
</gene>
<evidence type="ECO:0008006" key="3">
    <source>
        <dbReference type="Google" id="ProtNLM"/>
    </source>
</evidence>
<keyword evidence="2" id="KW-1185">Reference proteome</keyword>
<accession>A0A4R3IAV9</accession>
<dbReference type="EMBL" id="SLZR01000003">
    <property type="protein sequence ID" value="TCS42639.1"/>
    <property type="molecule type" value="Genomic_DNA"/>
</dbReference>
<protein>
    <recommendedName>
        <fullName evidence="3">Exonuclease</fullName>
    </recommendedName>
</protein>
<proteinExistence type="predicted"/>
<dbReference type="SUPFAM" id="SSF53098">
    <property type="entry name" value="Ribonuclease H-like"/>
    <property type="match status" value="1"/>
</dbReference>
<evidence type="ECO:0000313" key="1">
    <source>
        <dbReference type="EMBL" id="TCS42639.1"/>
    </source>
</evidence>
<evidence type="ECO:0000313" key="2">
    <source>
        <dbReference type="Proteomes" id="UP000295793"/>
    </source>
</evidence>
<dbReference type="InterPro" id="IPR036397">
    <property type="entry name" value="RNaseH_sf"/>
</dbReference>
<organism evidence="1 2">
    <name type="scientific">Reinekea marinisedimentorum</name>
    <dbReference type="NCBI Taxonomy" id="230495"/>
    <lineage>
        <taxon>Bacteria</taxon>
        <taxon>Pseudomonadati</taxon>
        <taxon>Pseudomonadota</taxon>
        <taxon>Gammaproteobacteria</taxon>
        <taxon>Oceanospirillales</taxon>
        <taxon>Saccharospirillaceae</taxon>
        <taxon>Reinekea</taxon>
    </lineage>
</organism>
<comment type="caution">
    <text evidence="1">The sequence shown here is derived from an EMBL/GenBank/DDBJ whole genome shotgun (WGS) entry which is preliminary data.</text>
</comment>
<dbReference type="RefSeq" id="WP_132700551.1">
    <property type="nucleotide sequence ID" value="NZ_SLZR01000003.1"/>
</dbReference>
<dbReference type="AlphaFoldDB" id="A0A4R3IAV9"/>
<dbReference type="InterPro" id="IPR012337">
    <property type="entry name" value="RNaseH-like_sf"/>
</dbReference>